<dbReference type="Pfam" id="PF02517">
    <property type="entry name" value="Rce1-like"/>
    <property type="match status" value="1"/>
</dbReference>
<evidence type="ECO:0000313" key="3">
    <source>
        <dbReference type="EMBL" id="MFC7372467.1"/>
    </source>
</evidence>
<feature type="transmembrane region" description="Helical" evidence="1">
    <location>
        <begin position="78"/>
        <end position="96"/>
    </location>
</feature>
<feature type="domain" description="CAAX prenyl protease 2/Lysostaphin resistance protein A-like" evidence="2">
    <location>
        <begin position="46"/>
        <end position="137"/>
    </location>
</feature>
<evidence type="ECO:0000313" key="4">
    <source>
        <dbReference type="Proteomes" id="UP001596549"/>
    </source>
</evidence>
<protein>
    <submittedName>
        <fullName evidence="3">CPBP family intramembrane glutamic endopeptidase</fullName>
        <ecNumber evidence="3">3.4.-.-</ecNumber>
    </submittedName>
</protein>
<dbReference type="PANTHER" id="PTHR36435">
    <property type="entry name" value="SLR1288 PROTEIN"/>
    <property type="match status" value="1"/>
</dbReference>
<dbReference type="InterPro" id="IPR003675">
    <property type="entry name" value="Rce1/LyrA-like_dom"/>
</dbReference>
<dbReference type="GO" id="GO:0016787">
    <property type="term" value="F:hydrolase activity"/>
    <property type="evidence" value="ECO:0007669"/>
    <property type="project" value="UniProtKB-KW"/>
</dbReference>
<keyword evidence="3" id="KW-0378">Hydrolase</keyword>
<dbReference type="EMBL" id="JBHTCP010000041">
    <property type="protein sequence ID" value="MFC7372467.1"/>
    <property type="molecule type" value="Genomic_DNA"/>
</dbReference>
<name>A0ABW2NP96_9BACL</name>
<keyword evidence="1" id="KW-0472">Membrane</keyword>
<dbReference type="PANTHER" id="PTHR36435:SF1">
    <property type="entry name" value="CAAX AMINO TERMINAL PROTEASE FAMILY PROTEIN"/>
    <property type="match status" value="1"/>
</dbReference>
<proteinExistence type="predicted"/>
<keyword evidence="1" id="KW-0812">Transmembrane</keyword>
<dbReference type="Proteomes" id="UP001596549">
    <property type="component" value="Unassembled WGS sequence"/>
</dbReference>
<feature type="transmembrane region" description="Helical" evidence="1">
    <location>
        <begin position="43"/>
        <end position="66"/>
    </location>
</feature>
<keyword evidence="4" id="KW-1185">Reference proteome</keyword>
<gene>
    <name evidence="3" type="ORF">ACFQPF_12380</name>
</gene>
<dbReference type="RefSeq" id="WP_379750062.1">
    <property type="nucleotide sequence ID" value="NZ_JBHTCP010000041.1"/>
</dbReference>
<feature type="transmembrane region" description="Helical" evidence="1">
    <location>
        <begin position="125"/>
        <end position="145"/>
    </location>
</feature>
<evidence type="ECO:0000259" key="2">
    <source>
        <dbReference type="Pfam" id="PF02517"/>
    </source>
</evidence>
<keyword evidence="1" id="KW-1133">Transmembrane helix</keyword>
<evidence type="ECO:0000256" key="1">
    <source>
        <dbReference type="SAM" id="Phobius"/>
    </source>
</evidence>
<reference evidence="4" key="1">
    <citation type="journal article" date="2019" name="Int. J. Syst. Evol. Microbiol.">
        <title>The Global Catalogue of Microorganisms (GCM) 10K type strain sequencing project: providing services to taxonomists for standard genome sequencing and annotation.</title>
        <authorList>
            <consortium name="The Broad Institute Genomics Platform"/>
            <consortium name="The Broad Institute Genome Sequencing Center for Infectious Disease"/>
            <person name="Wu L."/>
            <person name="Ma J."/>
        </authorList>
    </citation>
    <scope>NUCLEOTIDE SEQUENCE [LARGE SCALE GENOMIC DNA]</scope>
    <source>
        <strain evidence="4">NBRC 106396</strain>
    </source>
</reference>
<comment type="caution">
    <text evidence="3">The sequence shown here is derived from an EMBL/GenBank/DDBJ whole genome shotgun (WGS) entry which is preliminary data.</text>
</comment>
<sequence>MPDWNRTLSMPFHTIKLPKFLFAGLFGSCTIFIPLSFKQDIGAIENLILFALVFALINAILEEVIWRGVMLSSLRDNVSPLYAVCVTSIGFGLLHLSIGMPLLTSLLFSFGGLFYAIVVLKTNSLYPAITFHIIINLGMVLNGWIL</sequence>
<accession>A0ABW2NP96</accession>
<feature type="transmembrane region" description="Helical" evidence="1">
    <location>
        <begin position="20"/>
        <end position="37"/>
    </location>
</feature>
<dbReference type="InterPro" id="IPR052710">
    <property type="entry name" value="CAAX_protease"/>
</dbReference>
<organism evidence="3 4">
    <name type="scientific">Fictibacillus iocasae</name>
    <dbReference type="NCBI Taxonomy" id="2715437"/>
    <lineage>
        <taxon>Bacteria</taxon>
        <taxon>Bacillati</taxon>
        <taxon>Bacillota</taxon>
        <taxon>Bacilli</taxon>
        <taxon>Bacillales</taxon>
        <taxon>Fictibacillaceae</taxon>
        <taxon>Fictibacillus</taxon>
    </lineage>
</organism>
<dbReference type="EC" id="3.4.-.-" evidence="3"/>